<feature type="domain" description="C2H2-type" evidence="11">
    <location>
        <begin position="243"/>
        <end position="271"/>
    </location>
</feature>
<keyword evidence="7" id="KW-0804">Transcription</keyword>
<name>A0ABN7BDS2_9HEMI</name>
<evidence type="ECO:0000256" key="5">
    <source>
        <dbReference type="ARBA" id="ARBA00022833"/>
    </source>
</evidence>
<dbReference type="SMART" id="SM00355">
    <property type="entry name" value="ZnF_C2H2"/>
    <property type="match status" value="7"/>
</dbReference>
<feature type="domain" description="C2H2-type" evidence="11">
    <location>
        <begin position="94"/>
        <end position="121"/>
    </location>
</feature>
<dbReference type="PROSITE" id="PS00028">
    <property type="entry name" value="ZINC_FINGER_C2H2_1"/>
    <property type="match status" value="5"/>
</dbReference>
<organism evidence="12 13">
    <name type="scientific">Nesidiocoris tenuis</name>
    <dbReference type="NCBI Taxonomy" id="355587"/>
    <lineage>
        <taxon>Eukaryota</taxon>
        <taxon>Metazoa</taxon>
        <taxon>Ecdysozoa</taxon>
        <taxon>Arthropoda</taxon>
        <taxon>Hexapoda</taxon>
        <taxon>Insecta</taxon>
        <taxon>Pterygota</taxon>
        <taxon>Neoptera</taxon>
        <taxon>Paraneoptera</taxon>
        <taxon>Hemiptera</taxon>
        <taxon>Heteroptera</taxon>
        <taxon>Panheteroptera</taxon>
        <taxon>Cimicomorpha</taxon>
        <taxon>Miridae</taxon>
        <taxon>Dicyphina</taxon>
        <taxon>Nesidiocoris</taxon>
    </lineage>
</organism>
<feature type="domain" description="C2H2-type" evidence="11">
    <location>
        <begin position="179"/>
        <end position="206"/>
    </location>
</feature>
<dbReference type="Gene3D" id="3.30.160.60">
    <property type="entry name" value="Classic Zinc Finger"/>
    <property type="match status" value="6"/>
</dbReference>
<evidence type="ECO:0000256" key="7">
    <source>
        <dbReference type="ARBA" id="ARBA00023163"/>
    </source>
</evidence>
<gene>
    <name evidence="12" type="ORF">NTJ_15340</name>
</gene>
<evidence type="ECO:0000256" key="3">
    <source>
        <dbReference type="ARBA" id="ARBA00022737"/>
    </source>
</evidence>
<feature type="domain" description="C2H2-type" evidence="11">
    <location>
        <begin position="122"/>
        <end position="149"/>
    </location>
</feature>
<dbReference type="SUPFAM" id="SSF57667">
    <property type="entry name" value="beta-beta-alpha zinc fingers"/>
    <property type="match status" value="3"/>
</dbReference>
<evidence type="ECO:0000256" key="8">
    <source>
        <dbReference type="ARBA" id="ARBA00023242"/>
    </source>
</evidence>
<evidence type="ECO:0000256" key="6">
    <source>
        <dbReference type="ARBA" id="ARBA00023015"/>
    </source>
</evidence>
<dbReference type="PROSITE" id="PS50157">
    <property type="entry name" value="ZINC_FINGER_C2H2_2"/>
    <property type="match status" value="7"/>
</dbReference>
<sequence length="312" mass="35234">MESTSKDDPCPYCLVVHTGPCGGTTPPHVMRSGATLGSPSGVPGAPKKTKADTEATTTPTATELSFLCEVCSKMFSTRKKLAQHRSTHSCMKPFCCVTCSKSFTSKFKLVRHLLIHSDSPLYTCHICGRAFHRKDHLKTHLRTHGPQKTISCTVCSKTYSCAASYKRHRAFHAAQDGHLNCQLCRYTAQSKDDILQHLKSHSGSRTLKTQEDKKYKCPNCDRRFFTQKDVRRHSVVHTGRRDYLCQYCPQRFGRRDHLVRHIRKRHTPDDTTGVGDFPEMDEPLAVDHPSTSTALPRFTSVFKTEHDFQPPT</sequence>
<evidence type="ECO:0000256" key="1">
    <source>
        <dbReference type="ARBA" id="ARBA00004123"/>
    </source>
</evidence>
<keyword evidence="4 9" id="KW-0863">Zinc-finger</keyword>
<feature type="domain" description="C2H2-type" evidence="11">
    <location>
        <begin position="215"/>
        <end position="242"/>
    </location>
</feature>
<evidence type="ECO:0000256" key="10">
    <source>
        <dbReference type="SAM" id="MobiDB-lite"/>
    </source>
</evidence>
<dbReference type="InterPro" id="IPR050636">
    <property type="entry name" value="C2H2-ZF_domain-containing"/>
</dbReference>
<protein>
    <submittedName>
        <fullName evidence="12">ZnF_C2H2</fullName>
    </submittedName>
</protein>
<reference evidence="12 13" key="1">
    <citation type="submission" date="2023-09" db="EMBL/GenBank/DDBJ databases">
        <title>Nesidiocoris tenuis whole genome shotgun sequence.</title>
        <authorList>
            <person name="Shibata T."/>
            <person name="Shimoda M."/>
            <person name="Kobayashi T."/>
            <person name="Uehara T."/>
        </authorList>
    </citation>
    <scope>NUCLEOTIDE SEQUENCE [LARGE SCALE GENOMIC DNA]</scope>
    <source>
        <strain evidence="12 13">Japan</strain>
    </source>
</reference>
<dbReference type="EMBL" id="AP028922">
    <property type="protein sequence ID" value="BET02522.1"/>
    <property type="molecule type" value="Genomic_DNA"/>
</dbReference>
<accession>A0ABN7BDS2</accession>
<keyword evidence="13" id="KW-1185">Reference proteome</keyword>
<evidence type="ECO:0000313" key="13">
    <source>
        <dbReference type="Proteomes" id="UP001307889"/>
    </source>
</evidence>
<feature type="region of interest" description="Disordered" evidence="10">
    <location>
        <begin position="28"/>
        <end position="56"/>
    </location>
</feature>
<dbReference type="InterPro" id="IPR013087">
    <property type="entry name" value="Znf_C2H2_type"/>
</dbReference>
<evidence type="ECO:0000259" key="11">
    <source>
        <dbReference type="PROSITE" id="PS50157"/>
    </source>
</evidence>
<evidence type="ECO:0000256" key="2">
    <source>
        <dbReference type="ARBA" id="ARBA00022723"/>
    </source>
</evidence>
<dbReference type="PANTHER" id="PTHR47772">
    <property type="entry name" value="ZINC FINGER PROTEIN 200"/>
    <property type="match status" value="1"/>
</dbReference>
<keyword evidence="5" id="KW-0862">Zinc</keyword>
<evidence type="ECO:0000256" key="9">
    <source>
        <dbReference type="PROSITE-ProRule" id="PRU00042"/>
    </source>
</evidence>
<evidence type="ECO:0000313" key="12">
    <source>
        <dbReference type="EMBL" id="BET02522.1"/>
    </source>
</evidence>
<feature type="domain" description="C2H2-type" evidence="11">
    <location>
        <begin position="66"/>
        <end position="93"/>
    </location>
</feature>
<proteinExistence type="predicted"/>
<keyword evidence="6" id="KW-0805">Transcription regulation</keyword>
<dbReference type="Proteomes" id="UP001307889">
    <property type="component" value="Chromosome 14"/>
</dbReference>
<keyword evidence="2" id="KW-0479">Metal-binding</keyword>
<dbReference type="Pfam" id="PF00096">
    <property type="entry name" value="zf-C2H2"/>
    <property type="match status" value="4"/>
</dbReference>
<feature type="domain" description="C2H2-type" evidence="11">
    <location>
        <begin position="150"/>
        <end position="177"/>
    </location>
</feature>
<dbReference type="PANTHER" id="PTHR47772:SF13">
    <property type="entry name" value="GASTRULA ZINC FINGER PROTEIN XLCGF49.1-LIKE-RELATED"/>
    <property type="match status" value="1"/>
</dbReference>
<keyword evidence="3" id="KW-0677">Repeat</keyword>
<evidence type="ECO:0000256" key="4">
    <source>
        <dbReference type="ARBA" id="ARBA00022771"/>
    </source>
</evidence>
<dbReference type="InterPro" id="IPR036236">
    <property type="entry name" value="Znf_C2H2_sf"/>
</dbReference>
<keyword evidence="8" id="KW-0539">Nucleus</keyword>
<comment type="subcellular location">
    <subcellularLocation>
        <location evidence="1">Nucleus</location>
    </subcellularLocation>
</comment>